<evidence type="ECO:0000313" key="1">
    <source>
        <dbReference type="EMBL" id="VVA92698.1"/>
    </source>
</evidence>
<accession>A0A565ATH0</accession>
<sequence>MEFFLPELSVAILRWEKFMPSDGSSCLRDDLLVKSQNDHQSKKISNGSEMFGVGSRHLANRTVQAVEAGPRLPRFWRISPMDGEAMLMLVSGASWLETK</sequence>
<reference evidence="1" key="1">
    <citation type="submission" date="2019-07" db="EMBL/GenBank/DDBJ databases">
        <authorList>
            <person name="Dittberner H."/>
        </authorList>
    </citation>
    <scope>NUCLEOTIDE SEQUENCE [LARGE SCALE GENOMIC DNA]</scope>
</reference>
<protein>
    <submittedName>
        <fullName evidence="1">Uncharacterized protein</fullName>
    </submittedName>
</protein>
<keyword evidence="2" id="KW-1185">Reference proteome</keyword>
<evidence type="ECO:0000313" key="2">
    <source>
        <dbReference type="Proteomes" id="UP000489600"/>
    </source>
</evidence>
<gene>
    <name evidence="1" type="ORF">ANE_LOCUS3143</name>
</gene>
<dbReference type="Proteomes" id="UP000489600">
    <property type="component" value="Unassembled WGS sequence"/>
</dbReference>
<dbReference type="EMBL" id="CABITT030000001">
    <property type="protein sequence ID" value="VVA92698.1"/>
    <property type="molecule type" value="Genomic_DNA"/>
</dbReference>
<proteinExistence type="predicted"/>
<name>A0A565ATH0_9BRAS</name>
<dbReference type="AlphaFoldDB" id="A0A565ATH0"/>
<comment type="caution">
    <text evidence="1">The sequence shown here is derived from an EMBL/GenBank/DDBJ whole genome shotgun (WGS) entry which is preliminary data.</text>
</comment>
<organism evidence="1 2">
    <name type="scientific">Arabis nemorensis</name>
    <dbReference type="NCBI Taxonomy" id="586526"/>
    <lineage>
        <taxon>Eukaryota</taxon>
        <taxon>Viridiplantae</taxon>
        <taxon>Streptophyta</taxon>
        <taxon>Embryophyta</taxon>
        <taxon>Tracheophyta</taxon>
        <taxon>Spermatophyta</taxon>
        <taxon>Magnoliopsida</taxon>
        <taxon>eudicotyledons</taxon>
        <taxon>Gunneridae</taxon>
        <taxon>Pentapetalae</taxon>
        <taxon>rosids</taxon>
        <taxon>malvids</taxon>
        <taxon>Brassicales</taxon>
        <taxon>Brassicaceae</taxon>
        <taxon>Arabideae</taxon>
        <taxon>Arabis</taxon>
    </lineage>
</organism>